<dbReference type="RefSeq" id="WP_285749351.1">
    <property type="nucleotide sequence ID" value="NZ_CP127162.1"/>
</dbReference>
<dbReference type="Gene3D" id="2.160.20.120">
    <property type="match status" value="1"/>
</dbReference>
<evidence type="ECO:0000313" key="2">
    <source>
        <dbReference type="EMBL" id="WIV21532.1"/>
    </source>
</evidence>
<protein>
    <submittedName>
        <fullName evidence="2">DUF4097 family beta strand repeat-containing protein</fullName>
    </submittedName>
</protein>
<sequence length="256" mass="29128">MSEFEIRKEQSIHDSVSHLMIDWLSDDIRILPTELNDIRIVQKASNKFPEGRLFNTDIRSDELRIVDGRKETIRIGFQFHRSILEVYLPKKVWNSVNLTTVGGRVYFKEVSAMNCKCRITSGRAELSGDIQRLDLGIVGSIVTGEKLIVDKLHIHSTSSKLELTGEFSEIDSSNKGRGMTIRSGIVPERIRCVGTGARVIISIPDNDGFIFKFKKVSGNFKSDFPLISERKLYTYLQARRSYCAEVRGGEFSLRKH</sequence>
<dbReference type="EMBL" id="CP127162">
    <property type="protein sequence ID" value="WIV21532.1"/>
    <property type="molecule type" value="Genomic_DNA"/>
</dbReference>
<feature type="domain" description="DUF4097" evidence="1">
    <location>
        <begin position="17"/>
        <end position="165"/>
    </location>
</feature>
<accession>A0ABY8X7M0</accession>
<evidence type="ECO:0000259" key="1">
    <source>
        <dbReference type="Pfam" id="PF13349"/>
    </source>
</evidence>
<keyword evidence="3" id="KW-1185">Reference proteome</keyword>
<dbReference type="Pfam" id="PF13349">
    <property type="entry name" value="DUF4097"/>
    <property type="match status" value="1"/>
</dbReference>
<organism evidence="2 3">
    <name type="scientific">Paenibacillus polygoni</name>
    <dbReference type="NCBI Taxonomy" id="3050112"/>
    <lineage>
        <taxon>Bacteria</taxon>
        <taxon>Bacillati</taxon>
        <taxon>Bacillota</taxon>
        <taxon>Bacilli</taxon>
        <taxon>Bacillales</taxon>
        <taxon>Paenibacillaceae</taxon>
        <taxon>Paenibacillus</taxon>
    </lineage>
</organism>
<evidence type="ECO:0000313" key="3">
    <source>
        <dbReference type="Proteomes" id="UP001236415"/>
    </source>
</evidence>
<dbReference type="InterPro" id="IPR025164">
    <property type="entry name" value="Toastrack_DUF4097"/>
</dbReference>
<reference evidence="2 3" key="1">
    <citation type="submission" date="2023-06" db="EMBL/GenBank/DDBJ databases">
        <title>Paenibacillus polygonum sp. nov., an endophytic bacterium, isolated from Polygonum lapathifolium L. in Nanji Wetland National Nature Reserve, South of Poyang Lake, Jiangxi Province, China.</title>
        <authorList>
            <person name="Yu Z."/>
        </authorList>
    </citation>
    <scope>NUCLEOTIDE SEQUENCE [LARGE SCALE GENOMIC DNA]</scope>
    <source>
        <strain evidence="2 3">C31</strain>
    </source>
</reference>
<name>A0ABY8X7M0_9BACL</name>
<dbReference type="Proteomes" id="UP001236415">
    <property type="component" value="Chromosome"/>
</dbReference>
<gene>
    <name evidence="2" type="ORF">QPK24_15255</name>
</gene>
<proteinExistence type="predicted"/>